<evidence type="ECO:0000256" key="2">
    <source>
        <dbReference type="ARBA" id="ARBA00024446"/>
    </source>
</evidence>
<dbReference type="PANTHER" id="PTHR33941">
    <property type="entry name" value="PROPANEDIOL UTILIZATION PROTEIN PDUA"/>
    <property type="match status" value="1"/>
</dbReference>
<dbReference type="Gene3D" id="3.30.70.1710">
    <property type="match status" value="1"/>
</dbReference>
<dbReference type="Proteomes" id="UP001222800">
    <property type="component" value="Chromosome"/>
</dbReference>
<dbReference type="EMBL" id="CP120733">
    <property type="protein sequence ID" value="WFD11760.1"/>
    <property type="molecule type" value="Genomic_DNA"/>
</dbReference>
<comment type="subcellular location">
    <subcellularLocation>
        <location evidence="1">Bacterial microcompartment</location>
    </subcellularLocation>
</comment>
<name>A0ABY8EKK5_9FIRM</name>
<keyword evidence="6" id="KW-1185">Reference proteome</keyword>
<dbReference type="PROSITE" id="PS51930">
    <property type="entry name" value="BMC_2"/>
    <property type="match status" value="1"/>
</dbReference>
<feature type="domain" description="BMC" evidence="4">
    <location>
        <begin position="3"/>
        <end position="89"/>
    </location>
</feature>
<accession>A0ABY8EKK5</accession>
<dbReference type="CDD" id="cd07045">
    <property type="entry name" value="BMC_CcmK_like"/>
    <property type="match status" value="1"/>
</dbReference>
<keyword evidence="2" id="KW-1283">Bacterial microcompartment</keyword>
<reference evidence="5 6" key="1">
    <citation type="submission" date="2023-03" db="EMBL/GenBank/DDBJ databases">
        <title>Complete genome sequence of Tepidibacter sp. SWIR-1, isolated from a deep-sea hydrothermal vent.</title>
        <authorList>
            <person name="Li X."/>
        </authorList>
    </citation>
    <scope>NUCLEOTIDE SEQUENCE [LARGE SCALE GENOMIC DNA]</scope>
    <source>
        <strain evidence="5 6">SWIR-1</strain>
    </source>
</reference>
<evidence type="ECO:0000313" key="5">
    <source>
        <dbReference type="EMBL" id="WFD11760.1"/>
    </source>
</evidence>
<evidence type="ECO:0000313" key="6">
    <source>
        <dbReference type="Proteomes" id="UP001222800"/>
    </source>
</evidence>
<proteinExistence type="inferred from homology"/>
<organism evidence="5 6">
    <name type="scientific">Tepidibacter hydrothermalis</name>
    <dbReference type="NCBI Taxonomy" id="3036126"/>
    <lineage>
        <taxon>Bacteria</taxon>
        <taxon>Bacillati</taxon>
        <taxon>Bacillota</taxon>
        <taxon>Clostridia</taxon>
        <taxon>Peptostreptococcales</taxon>
        <taxon>Peptostreptococcaceae</taxon>
        <taxon>Tepidibacter</taxon>
    </lineage>
</organism>
<dbReference type="Pfam" id="PF00936">
    <property type="entry name" value="BMC"/>
    <property type="match status" value="1"/>
</dbReference>
<sequence>MQALGLIETKGLVAAIESSDAMLKAADVNLLEKTYVGGGLVYICVTGDVGAVKAAVEAGGAAVRKIDEKLLISQHVIPRPHEELNGIIGTIENELEEETAVEEVIIPETEAKEEKNDSIQIIFSELHNKETVDNMVLKCGLEKTIEVLRKFKVVELRKLARKYKEFGIKGKSISNAGKKLLIEEFKKYYKNN</sequence>
<evidence type="ECO:0000259" key="4">
    <source>
        <dbReference type="PROSITE" id="PS51930"/>
    </source>
</evidence>
<dbReference type="InterPro" id="IPR037233">
    <property type="entry name" value="CcmK-like_sf"/>
</dbReference>
<dbReference type="PANTHER" id="PTHR33941:SF11">
    <property type="entry name" value="BACTERIAL MICROCOMPARTMENT SHELL PROTEIN PDUJ"/>
    <property type="match status" value="1"/>
</dbReference>
<dbReference type="InterPro" id="IPR044872">
    <property type="entry name" value="CcmK/CsoS1_BMC"/>
</dbReference>
<dbReference type="InterPro" id="IPR050575">
    <property type="entry name" value="BMC_shell"/>
</dbReference>
<dbReference type="SUPFAM" id="SSF143414">
    <property type="entry name" value="CcmK-like"/>
    <property type="match status" value="1"/>
</dbReference>
<evidence type="ECO:0000256" key="1">
    <source>
        <dbReference type="ARBA" id="ARBA00024322"/>
    </source>
</evidence>
<evidence type="ECO:0000256" key="3">
    <source>
        <dbReference type="PROSITE-ProRule" id="PRU01278"/>
    </source>
</evidence>
<comment type="similarity">
    <text evidence="3">Belongs to the bacterial microcompartments protein family.</text>
</comment>
<dbReference type="SMART" id="SM00877">
    <property type="entry name" value="BMC"/>
    <property type="match status" value="1"/>
</dbReference>
<protein>
    <submittedName>
        <fullName evidence="5">BMC domain-containing protein</fullName>
    </submittedName>
</protein>
<dbReference type="InterPro" id="IPR000249">
    <property type="entry name" value="BMC_dom"/>
</dbReference>
<gene>
    <name evidence="5" type="ORF">P4S50_06705</name>
</gene>